<reference evidence="7 8" key="1">
    <citation type="journal article" date="2016" name="Front. Microbiol.">
        <title>Single-Cell (Meta-)Genomics of a Dimorphic Candidatus Thiomargarita nelsonii Reveals Genomic Plasticity.</title>
        <authorList>
            <person name="Flood B.E."/>
            <person name="Fliss P."/>
            <person name="Jones D.S."/>
            <person name="Dick G.J."/>
            <person name="Jain S."/>
            <person name="Kaster A.K."/>
            <person name="Winkel M."/>
            <person name="Mussmann M."/>
            <person name="Bailey J."/>
        </authorList>
    </citation>
    <scope>NUCLEOTIDE SEQUENCE [LARGE SCALE GENOMIC DNA]</scope>
    <source>
        <strain evidence="7">Hydrate Ridge</strain>
    </source>
</reference>
<dbReference type="AlphaFoldDB" id="A0A0A6P7X7"/>
<dbReference type="Pfam" id="PF00588">
    <property type="entry name" value="SpoU_methylase"/>
    <property type="match status" value="1"/>
</dbReference>
<evidence type="ECO:0000313" key="7">
    <source>
        <dbReference type="EMBL" id="KHD10794.1"/>
    </source>
</evidence>
<comment type="catalytic activity">
    <reaction evidence="5">
        <text>cytidine(32) in tRNA + S-adenosyl-L-methionine = 2'-O-methylcytidine(32) in tRNA + S-adenosyl-L-homocysteine + H(+)</text>
        <dbReference type="Rhea" id="RHEA:42932"/>
        <dbReference type="Rhea" id="RHEA-COMP:10288"/>
        <dbReference type="Rhea" id="RHEA-COMP:10289"/>
        <dbReference type="ChEBI" id="CHEBI:15378"/>
        <dbReference type="ChEBI" id="CHEBI:57856"/>
        <dbReference type="ChEBI" id="CHEBI:59789"/>
        <dbReference type="ChEBI" id="CHEBI:74495"/>
        <dbReference type="ChEBI" id="CHEBI:82748"/>
        <dbReference type="EC" id="2.1.1.200"/>
    </reaction>
</comment>
<evidence type="ECO:0000256" key="2">
    <source>
        <dbReference type="ARBA" id="ARBA00022603"/>
    </source>
</evidence>
<dbReference type="Gene3D" id="3.40.1280.10">
    <property type="match status" value="1"/>
</dbReference>
<evidence type="ECO:0000256" key="3">
    <source>
        <dbReference type="ARBA" id="ARBA00022679"/>
    </source>
</evidence>
<keyword evidence="5" id="KW-0963">Cytoplasm</keyword>
<dbReference type="Gene3D" id="1.10.8.590">
    <property type="match status" value="1"/>
</dbReference>
<gene>
    <name evidence="5" type="primary">trmJ</name>
    <name evidence="7" type="ORF">PN36_11815</name>
</gene>
<sequence length="237" mass="26372">MLDNIQIILVGITHPGNIGAAARAMKTMGLSHMRLVQPKHFPSAEATARATGADDILEQAQIFDTFEESLWDCQLIFGTSARSRRIAWPTLTPKACAEKALESTGKIAIVFGREQSGLTNQELDLCHFLVQISTNPSFSSLNVAAAVQILAYELLKTLENRDIATKENWELGSPLASAESVAQFYQHLEQTLIDIEFLDPKNPRQLMRHLHRLFNRVQLIETEVNILRGILTAASPR</sequence>
<dbReference type="InterPro" id="IPR029028">
    <property type="entry name" value="Alpha/beta_knot_MTases"/>
</dbReference>
<evidence type="ECO:0000256" key="5">
    <source>
        <dbReference type="RuleBase" id="RU362024"/>
    </source>
</evidence>
<protein>
    <recommendedName>
        <fullName evidence="5">tRNA (cytidine/uridine-2'-O-)-methyltransferase TrmJ</fullName>
        <ecNumber evidence="5">2.1.1.200</ecNumber>
    </recommendedName>
    <alternativeName>
        <fullName evidence="5">tRNA (cytidine(32)/uridine(32)-2'-O)-methyltransferase</fullName>
    </alternativeName>
    <alternativeName>
        <fullName evidence="5">tRNA Cm32/Um32 methyltransferase</fullName>
    </alternativeName>
</protein>
<dbReference type="GO" id="GO:0003723">
    <property type="term" value="F:RNA binding"/>
    <property type="evidence" value="ECO:0007669"/>
    <property type="project" value="InterPro"/>
</dbReference>
<dbReference type="SUPFAM" id="SSF75217">
    <property type="entry name" value="alpha/beta knot"/>
    <property type="match status" value="1"/>
</dbReference>
<keyword evidence="8" id="KW-1185">Reference proteome</keyword>
<proteinExistence type="inferred from homology"/>
<evidence type="ECO:0000259" key="6">
    <source>
        <dbReference type="Pfam" id="PF00588"/>
    </source>
</evidence>
<dbReference type="InterPro" id="IPR029026">
    <property type="entry name" value="tRNA_m1G_MTases_N"/>
</dbReference>
<comment type="catalytic activity">
    <reaction evidence="5">
        <text>uridine(32) in tRNA + S-adenosyl-L-methionine = 2'-O-methyluridine(32) in tRNA + S-adenosyl-L-homocysteine + H(+)</text>
        <dbReference type="Rhea" id="RHEA:42936"/>
        <dbReference type="Rhea" id="RHEA-COMP:10107"/>
        <dbReference type="Rhea" id="RHEA-COMP:10290"/>
        <dbReference type="ChEBI" id="CHEBI:15378"/>
        <dbReference type="ChEBI" id="CHEBI:57856"/>
        <dbReference type="ChEBI" id="CHEBI:59789"/>
        <dbReference type="ChEBI" id="CHEBI:65315"/>
        <dbReference type="ChEBI" id="CHEBI:74478"/>
        <dbReference type="EC" id="2.1.1.200"/>
    </reaction>
</comment>
<dbReference type="PANTHER" id="PTHR42786:SF2">
    <property type="entry name" value="TRNA (CYTIDINE_URIDINE-2'-O-)-METHYLTRANSFERASE TRMJ"/>
    <property type="match status" value="1"/>
</dbReference>
<dbReference type="FunFam" id="3.40.1280.10:FF:000006">
    <property type="entry name" value="Uncharacterized tRNA/rRNA methyltransferase HI_0380"/>
    <property type="match status" value="1"/>
</dbReference>
<dbReference type="Proteomes" id="UP000030428">
    <property type="component" value="Unassembled WGS sequence"/>
</dbReference>
<dbReference type="GO" id="GO:0160206">
    <property type="term" value="F:tRNA (cytidine(32)/uridine(32)-2'-O)-methyltransferase activity"/>
    <property type="evidence" value="ECO:0007669"/>
    <property type="project" value="UniProtKB-EC"/>
</dbReference>
<evidence type="ECO:0000313" key="8">
    <source>
        <dbReference type="Proteomes" id="UP000030428"/>
    </source>
</evidence>
<dbReference type="EC" id="2.1.1.200" evidence="5"/>
<dbReference type="PANTHER" id="PTHR42786">
    <property type="entry name" value="TRNA/RRNA METHYLTRANSFERASE"/>
    <property type="match status" value="1"/>
</dbReference>
<dbReference type="GO" id="GO:0005829">
    <property type="term" value="C:cytosol"/>
    <property type="evidence" value="ECO:0007669"/>
    <property type="project" value="TreeGrafter"/>
</dbReference>
<keyword evidence="3" id="KW-0808">Transferase</keyword>
<evidence type="ECO:0000256" key="1">
    <source>
        <dbReference type="ARBA" id="ARBA00007228"/>
    </source>
</evidence>
<comment type="function">
    <text evidence="5">Catalyzes the formation of 2'O-methylated cytidine (Cm32) or 2'O-methylated uridine (Um32) at position 32 in tRNA.</text>
</comment>
<name>A0A0A6P7X7_9GAMM</name>
<dbReference type="GO" id="GO:0106339">
    <property type="term" value="F:tRNA (cytidine(32)-2'-O)-methyltransferase activity"/>
    <property type="evidence" value="ECO:0007669"/>
    <property type="project" value="RHEA"/>
</dbReference>
<dbReference type="InterPro" id="IPR004384">
    <property type="entry name" value="RNA_MeTrfase_TrmJ/LasT"/>
</dbReference>
<comment type="similarity">
    <text evidence="1">Belongs to the class IV-like SAM-binding methyltransferase superfamily. RNA methyltransferase TrmH family.</text>
</comment>
<feature type="domain" description="tRNA/rRNA methyltransferase SpoU type" evidence="6">
    <location>
        <begin position="5"/>
        <end position="152"/>
    </location>
</feature>
<dbReference type="EMBL" id="JSZA02000036">
    <property type="protein sequence ID" value="KHD10794.1"/>
    <property type="molecule type" value="Genomic_DNA"/>
</dbReference>
<dbReference type="PIRSF" id="PIRSF004808">
    <property type="entry name" value="LasT"/>
    <property type="match status" value="1"/>
</dbReference>
<comment type="caution">
    <text evidence="7">The sequence shown here is derived from an EMBL/GenBank/DDBJ whole genome shotgun (WGS) entry which is preliminary data.</text>
</comment>
<keyword evidence="2 5" id="KW-0489">Methyltransferase</keyword>
<accession>A0A0A6P7X7</accession>
<dbReference type="InterPro" id="IPR001537">
    <property type="entry name" value="SpoU_MeTrfase"/>
</dbReference>
<evidence type="ECO:0000256" key="4">
    <source>
        <dbReference type="ARBA" id="ARBA00022691"/>
    </source>
</evidence>
<comment type="subcellular location">
    <subcellularLocation>
        <location evidence="5">Cytoplasm</location>
    </subcellularLocation>
</comment>
<organism evidence="7 8">
    <name type="scientific">Candidatus Thiomargarita nelsonii</name>
    <dbReference type="NCBI Taxonomy" id="1003181"/>
    <lineage>
        <taxon>Bacteria</taxon>
        <taxon>Pseudomonadati</taxon>
        <taxon>Pseudomonadota</taxon>
        <taxon>Gammaproteobacteria</taxon>
        <taxon>Thiotrichales</taxon>
        <taxon>Thiotrichaceae</taxon>
        <taxon>Thiomargarita</taxon>
    </lineage>
</organism>
<keyword evidence="5" id="KW-0819">tRNA processing</keyword>
<comment type="subunit">
    <text evidence="5">Homodimer.</text>
</comment>
<keyword evidence="4 5" id="KW-0949">S-adenosyl-L-methionine</keyword>
<dbReference type="CDD" id="cd18093">
    <property type="entry name" value="SpoU-like_TrmJ"/>
    <property type="match status" value="1"/>
</dbReference>
<dbReference type="NCBIfam" id="TIGR00050">
    <property type="entry name" value="rRNA_methyl_1"/>
    <property type="match status" value="1"/>
</dbReference>
<dbReference type="GO" id="GO:0002128">
    <property type="term" value="P:tRNA nucleoside ribose methylation"/>
    <property type="evidence" value="ECO:0007669"/>
    <property type="project" value="TreeGrafter"/>
</dbReference>